<evidence type="ECO:0000313" key="1">
    <source>
        <dbReference type="EMBL" id="GAF95497.1"/>
    </source>
</evidence>
<protein>
    <submittedName>
        <fullName evidence="1">Uncharacterized protein</fullName>
    </submittedName>
</protein>
<name>X0U563_9ZZZZ</name>
<comment type="caution">
    <text evidence="1">The sequence shown here is derived from an EMBL/GenBank/DDBJ whole genome shotgun (WGS) entry which is preliminary data.</text>
</comment>
<organism evidence="1">
    <name type="scientific">marine sediment metagenome</name>
    <dbReference type="NCBI Taxonomy" id="412755"/>
    <lineage>
        <taxon>unclassified sequences</taxon>
        <taxon>metagenomes</taxon>
        <taxon>ecological metagenomes</taxon>
    </lineage>
</organism>
<reference evidence="1" key="1">
    <citation type="journal article" date="2014" name="Front. Microbiol.">
        <title>High frequency of phylogenetically diverse reductive dehalogenase-homologous genes in deep subseafloor sedimentary metagenomes.</title>
        <authorList>
            <person name="Kawai M."/>
            <person name="Futagami T."/>
            <person name="Toyoda A."/>
            <person name="Takaki Y."/>
            <person name="Nishi S."/>
            <person name="Hori S."/>
            <person name="Arai W."/>
            <person name="Tsubouchi T."/>
            <person name="Morono Y."/>
            <person name="Uchiyama I."/>
            <person name="Ito T."/>
            <person name="Fujiyama A."/>
            <person name="Inagaki F."/>
            <person name="Takami H."/>
        </authorList>
    </citation>
    <scope>NUCLEOTIDE SEQUENCE</scope>
    <source>
        <strain evidence="1">Expedition CK06-06</strain>
    </source>
</reference>
<dbReference type="EMBL" id="BARS01010611">
    <property type="protein sequence ID" value="GAF95497.1"/>
    <property type="molecule type" value="Genomic_DNA"/>
</dbReference>
<proteinExistence type="predicted"/>
<gene>
    <name evidence="1" type="ORF">S01H1_19609</name>
</gene>
<sequence>MKITSHMKQVEWDVMEEEGSTQGYQWVINEKDGVAYFLGNKYIYLMGDDDEWIRADTKTK</sequence>
<accession>X0U563</accession>
<dbReference type="AlphaFoldDB" id="X0U563"/>